<comment type="caution">
    <text evidence="8">The sequence shown here is derived from an EMBL/GenBank/DDBJ whole genome shotgun (WGS) entry which is preliminary data.</text>
</comment>
<evidence type="ECO:0000259" key="6">
    <source>
        <dbReference type="PROSITE" id="PS50179"/>
    </source>
</evidence>
<feature type="compositionally biased region" description="Polar residues" evidence="5">
    <location>
        <begin position="553"/>
        <end position="562"/>
    </location>
</feature>
<name>A0AAD9KFN2_9ANNE</name>
<dbReference type="GO" id="GO:0007165">
    <property type="term" value="P:signal transduction"/>
    <property type="evidence" value="ECO:0007669"/>
    <property type="project" value="TreeGrafter"/>
</dbReference>
<dbReference type="GO" id="GO:0030276">
    <property type="term" value="F:clathrin binding"/>
    <property type="evidence" value="ECO:0007669"/>
    <property type="project" value="TreeGrafter"/>
</dbReference>
<dbReference type="SUPFAM" id="SSF48464">
    <property type="entry name" value="ENTH/VHS domain"/>
    <property type="match status" value="1"/>
</dbReference>
<dbReference type="AlphaFoldDB" id="A0AAD9KFN2"/>
<dbReference type="InterPro" id="IPR004152">
    <property type="entry name" value="GAT_dom"/>
</dbReference>
<reference evidence="8" key="1">
    <citation type="journal article" date="2023" name="Mol. Biol. Evol.">
        <title>Third-Generation Sequencing Reveals the Adaptive Role of the Epigenome in Three Deep-Sea Polychaetes.</title>
        <authorList>
            <person name="Perez M."/>
            <person name="Aroh O."/>
            <person name="Sun Y."/>
            <person name="Lan Y."/>
            <person name="Juniper S.K."/>
            <person name="Young C.R."/>
            <person name="Angers B."/>
            <person name="Qian P.Y."/>
        </authorList>
    </citation>
    <scope>NUCLEOTIDE SEQUENCE</scope>
    <source>
        <strain evidence="8">P08H-3</strain>
    </source>
</reference>
<evidence type="ECO:0000313" key="8">
    <source>
        <dbReference type="EMBL" id="KAK2169905.1"/>
    </source>
</evidence>
<dbReference type="InterPro" id="IPR008942">
    <property type="entry name" value="ENTH_VHS"/>
</dbReference>
<dbReference type="Gene3D" id="1.20.58.160">
    <property type="match status" value="1"/>
</dbReference>
<keyword evidence="4" id="KW-0175">Coiled coil</keyword>
<dbReference type="PROSITE" id="PS50179">
    <property type="entry name" value="VHS"/>
    <property type="match status" value="1"/>
</dbReference>
<dbReference type="GO" id="GO:0016020">
    <property type="term" value="C:membrane"/>
    <property type="evidence" value="ECO:0007669"/>
    <property type="project" value="TreeGrafter"/>
</dbReference>
<dbReference type="InterPro" id="IPR002014">
    <property type="entry name" value="VHS_dom"/>
</dbReference>
<feature type="domain" description="GAT" evidence="7">
    <location>
        <begin position="231"/>
        <end position="319"/>
    </location>
</feature>
<feature type="domain" description="VHS" evidence="6">
    <location>
        <begin position="23"/>
        <end position="156"/>
    </location>
</feature>
<organism evidence="8 9">
    <name type="scientific">Paralvinella palmiformis</name>
    <dbReference type="NCBI Taxonomy" id="53620"/>
    <lineage>
        <taxon>Eukaryota</taxon>
        <taxon>Metazoa</taxon>
        <taxon>Spiralia</taxon>
        <taxon>Lophotrochozoa</taxon>
        <taxon>Annelida</taxon>
        <taxon>Polychaeta</taxon>
        <taxon>Sedentaria</taxon>
        <taxon>Canalipalpata</taxon>
        <taxon>Terebellida</taxon>
        <taxon>Terebelliformia</taxon>
        <taxon>Alvinellidae</taxon>
        <taxon>Paralvinella</taxon>
    </lineage>
</organism>
<feature type="compositionally biased region" description="Low complexity" evidence="5">
    <location>
        <begin position="586"/>
        <end position="597"/>
    </location>
</feature>
<protein>
    <recommendedName>
        <fullName evidence="10">TOM1-like protein 2</fullName>
    </recommendedName>
</protein>
<dbReference type="CDD" id="cd03565">
    <property type="entry name" value="VHS_Tom1_like"/>
    <property type="match status" value="1"/>
</dbReference>
<evidence type="ECO:0000259" key="7">
    <source>
        <dbReference type="PROSITE" id="PS50909"/>
    </source>
</evidence>
<evidence type="ECO:0000313" key="9">
    <source>
        <dbReference type="Proteomes" id="UP001208570"/>
    </source>
</evidence>
<gene>
    <name evidence="8" type="ORF">LSH36_6g13051</name>
</gene>
<evidence type="ECO:0000256" key="1">
    <source>
        <dbReference type="ARBA" id="ARBA00007708"/>
    </source>
</evidence>
<dbReference type="GO" id="GO:0035091">
    <property type="term" value="F:phosphatidylinositol binding"/>
    <property type="evidence" value="ECO:0007669"/>
    <property type="project" value="InterPro"/>
</dbReference>
<evidence type="ECO:0000256" key="3">
    <source>
        <dbReference type="ARBA" id="ARBA00022927"/>
    </source>
</evidence>
<dbReference type="PIRSF" id="PIRSF036948">
    <property type="entry name" value="TOM1"/>
    <property type="match status" value="1"/>
</dbReference>
<proteinExistence type="inferred from homology"/>
<keyword evidence="2" id="KW-0813">Transport</keyword>
<keyword evidence="3" id="KW-0653">Protein transport</keyword>
<dbReference type="GO" id="GO:0015031">
    <property type="term" value="P:protein transport"/>
    <property type="evidence" value="ECO:0007669"/>
    <property type="project" value="UniProtKB-KW"/>
</dbReference>
<comment type="similarity">
    <text evidence="1">Belongs to the TOM1 family.</text>
</comment>
<dbReference type="Pfam" id="PF03127">
    <property type="entry name" value="GAT"/>
    <property type="match status" value="1"/>
</dbReference>
<dbReference type="GO" id="GO:0005768">
    <property type="term" value="C:endosome"/>
    <property type="evidence" value="ECO:0007669"/>
    <property type="project" value="TreeGrafter"/>
</dbReference>
<dbReference type="PROSITE" id="PS50909">
    <property type="entry name" value="GAT"/>
    <property type="match status" value="1"/>
</dbReference>
<dbReference type="Gene3D" id="1.25.40.90">
    <property type="match status" value="1"/>
</dbReference>
<evidence type="ECO:0000256" key="2">
    <source>
        <dbReference type="ARBA" id="ARBA00022448"/>
    </source>
</evidence>
<dbReference type="PANTHER" id="PTHR13856">
    <property type="entry name" value="VHS DOMAIN CONTAINING PROTEIN FAMILY"/>
    <property type="match status" value="1"/>
</dbReference>
<keyword evidence="9" id="KW-1185">Reference proteome</keyword>
<evidence type="ECO:0008006" key="10">
    <source>
        <dbReference type="Google" id="ProtNLM"/>
    </source>
</evidence>
<dbReference type="Proteomes" id="UP001208570">
    <property type="component" value="Unassembled WGS sequence"/>
</dbReference>
<dbReference type="CDD" id="cd14233">
    <property type="entry name" value="GAT_TOM1_like"/>
    <property type="match status" value="1"/>
</dbReference>
<feature type="region of interest" description="Disordered" evidence="5">
    <location>
        <begin position="545"/>
        <end position="610"/>
    </location>
</feature>
<evidence type="ECO:0000256" key="5">
    <source>
        <dbReference type="SAM" id="MobiDB-lite"/>
    </source>
</evidence>
<dbReference type="SUPFAM" id="SSF89009">
    <property type="entry name" value="GAT-like domain"/>
    <property type="match status" value="1"/>
</dbReference>
<dbReference type="InterPro" id="IPR014645">
    <property type="entry name" value="TOM1"/>
</dbReference>
<sequence>MSHFFGVGGNPFATPVGQMIEKATDGTQASENWALFMDVCDLVNETEEGPKDAIKAIRKRLSQNAGKNFQIVMFTLTLLEACVKNCGRRLHIQIAHKDFLQEMVKIIGPKNDPPQVVQEKVLSLIQTWADAFQGIPELKEVNKVYQELRNKGIEFPATDLDNMAPIHTPARTMPETDAIIQRSASARVQHQPTRSPPRAHTLPYPGGLGPHGVPPVPQQQVPTGPVMLAPEQLAKLKSELDIVQQNINVFSEMLTEITPGQEHPNDLELLQDLSRTCKEMQKRIMELIERVQNEEVTGELLRVNDELNNVFLRYERFERIRSSHMASSTVNAARPAGAAAQAAQTKMRTNIFRFNALVDGGTFISCNSLIKDLCQSGYISVAELILQLIKDQCGLESPVASVAQTANHASPPYPGTESSVGNLIDLGDTDVPAAPRTPNKTNDISTQLEDLNICTTSVSGTLSQLDTVSGANTGAGVGADDFDMFAQSRRSFDQNKQVPAGSAYANQVYDQYPGGLGPAMAARTGPNPEGALKENEFDEMEKWLRENPGEEPPQSQESATSSEFERFLAERAKAAETLPDVPGNTQQQQQSGRPGRQLQKDETENALFSL</sequence>
<dbReference type="Pfam" id="PF00790">
    <property type="entry name" value="VHS"/>
    <property type="match status" value="1"/>
</dbReference>
<dbReference type="InterPro" id="IPR038425">
    <property type="entry name" value="GAT_sf"/>
</dbReference>
<dbReference type="SMART" id="SM00288">
    <property type="entry name" value="VHS"/>
    <property type="match status" value="1"/>
</dbReference>
<feature type="coiled-coil region" evidence="4">
    <location>
        <begin position="233"/>
        <end position="297"/>
    </location>
</feature>
<dbReference type="EMBL" id="JAODUP010000006">
    <property type="protein sequence ID" value="KAK2169905.1"/>
    <property type="molecule type" value="Genomic_DNA"/>
</dbReference>
<dbReference type="PANTHER" id="PTHR13856:SF137">
    <property type="entry name" value="GH05942P"/>
    <property type="match status" value="1"/>
</dbReference>
<dbReference type="GO" id="GO:0043130">
    <property type="term" value="F:ubiquitin binding"/>
    <property type="evidence" value="ECO:0007669"/>
    <property type="project" value="InterPro"/>
</dbReference>
<accession>A0AAD9KFN2</accession>
<feature type="compositionally biased region" description="Basic and acidic residues" evidence="5">
    <location>
        <begin position="563"/>
        <end position="574"/>
    </location>
</feature>
<evidence type="ECO:0000256" key="4">
    <source>
        <dbReference type="SAM" id="Coils"/>
    </source>
</evidence>